<feature type="transmembrane region" description="Helical" evidence="1">
    <location>
        <begin position="57"/>
        <end position="80"/>
    </location>
</feature>
<protein>
    <submittedName>
        <fullName evidence="2">Uncharacterized protein</fullName>
    </submittedName>
</protein>
<feature type="transmembrane region" description="Helical" evidence="1">
    <location>
        <begin position="92"/>
        <end position="112"/>
    </location>
</feature>
<keyword evidence="1" id="KW-0472">Membrane</keyword>
<reference evidence="2 3" key="1">
    <citation type="submission" date="2013-09" db="EMBL/GenBank/DDBJ databases">
        <title>Biodegradation of hydrocarbons in the deep terrestrial subsurface : characterization of a microbial consortium composed of two Desulfotomaculum species originating from a deep geological formation.</title>
        <authorList>
            <person name="Aullo T."/>
            <person name="Berlendis S."/>
            <person name="Lascourreges J.-F."/>
            <person name="Dessort D."/>
            <person name="Saint-Laurent S."/>
            <person name="Schraauwers B."/>
            <person name="Mas J."/>
            <person name="Magot M."/>
            <person name="Ranchou-Peyruse A."/>
        </authorList>
    </citation>
    <scope>NUCLEOTIDE SEQUENCE [LARGE SCALE GENOMIC DNA]</scope>
    <source>
        <strain evidence="2 3">Bs107</strain>
    </source>
</reference>
<keyword evidence="1" id="KW-0812">Transmembrane</keyword>
<keyword evidence="3" id="KW-1185">Reference proteome</keyword>
<dbReference type="EMBL" id="AWQQ01000054">
    <property type="protein sequence ID" value="PHJ38203.1"/>
    <property type="molecule type" value="Genomic_DNA"/>
</dbReference>
<comment type="caution">
    <text evidence="2">The sequence shown here is derived from an EMBL/GenBank/DDBJ whole genome shotgun (WGS) entry which is preliminary data.</text>
</comment>
<accession>A0A2C6MFL3</accession>
<evidence type="ECO:0000313" key="2">
    <source>
        <dbReference type="EMBL" id="PHJ38203.1"/>
    </source>
</evidence>
<feature type="transmembrane region" description="Helical" evidence="1">
    <location>
        <begin position="30"/>
        <end position="50"/>
    </location>
</feature>
<proteinExistence type="predicted"/>
<organism evidence="2 3">
    <name type="scientific">Desulforamulus profundi</name>
    <dbReference type="NCBI Taxonomy" id="1383067"/>
    <lineage>
        <taxon>Bacteria</taxon>
        <taxon>Bacillati</taxon>
        <taxon>Bacillota</taxon>
        <taxon>Clostridia</taxon>
        <taxon>Eubacteriales</taxon>
        <taxon>Peptococcaceae</taxon>
        <taxon>Desulforamulus</taxon>
    </lineage>
</organism>
<keyword evidence="1" id="KW-1133">Transmembrane helix</keyword>
<evidence type="ECO:0000256" key="1">
    <source>
        <dbReference type="SAM" id="Phobius"/>
    </source>
</evidence>
<dbReference type="AlphaFoldDB" id="A0A2C6MFL3"/>
<name>A0A2C6MFL3_9FIRM</name>
<sequence length="127" mass="13927">MILYLVLKIFDLSNRNVWNLVFAGNLEANLFLVELVLGVIVPILIVFSGMSASRSGLFIYGLLVSSGVILNRMNVVFTGMSGSTAGSYFPSIWEWSVSIGLIAIGVLAYCFIVENFRILGHDDHHTA</sequence>
<dbReference type="Proteomes" id="UP000222564">
    <property type="component" value="Unassembled WGS sequence"/>
</dbReference>
<gene>
    <name evidence="2" type="ORF">P378_10250</name>
</gene>
<evidence type="ECO:0000313" key="3">
    <source>
        <dbReference type="Proteomes" id="UP000222564"/>
    </source>
</evidence>